<dbReference type="Proteomes" id="UP000000329">
    <property type="component" value="Chromosome"/>
</dbReference>
<name>D8IV32_HERSS</name>
<evidence type="ECO:0000313" key="2">
    <source>
        <dbReference type="Proteomes" id="UP000000329"/>
    </source>
</evidence>
<reference evidence="1 2" key="1">
    <citation type="submission" date="2010-04" db="EMBL/GenBank/DDBJ databases">
        <title>The genome of Herbaspirillum seropedicae SmR1, an endophytic, nitrogen-fixing, plant-growth promoting beta-Proteobacteria.</title>
        <authorList>
            <person name="Pedrosa F.O."/>
            <person name="Monteiro R.A."/>
            <person name="Wassem R."/>
            <person name="Cruz L.M."/>
            <person name="Ayub R.A."/>
            <person name="Colauto N.B."/>
            <person name="Fernandez M.A."/>
            <person name="Fungaro M.H.P."/>
            <person name="Grisard E.C."/>
            <person name="Hungria M."/>
            <person name="Madeira H.M.F."/>
            <person name="Nodari R.O."/>
            <person name="Osaku C.A."/>
            <person name="Petzl-Erler M.L."/>
            <person name="Terenzi H."/>
            <person name="Vieira L.G.E."/>
            <person name="Almeida M.I.M."/>
            <person name="Alves L.R."/>
            <person name="Arantes O.M.N."/>
            <person name="Balsanelli E."/>
            <person name="Barcellos F.G."/>
            <person name="Baura V.A."/>
            <person name="Binde D.R."/>
            <person name="Campo R.J."/>
            <person name="Chubatsu L.S."/>
            <person name="Chueire L.M.O."/>
            <person name="Ciferri R.R."/>
            <person name="Correa L.C."/>
            <person name="da Conceicao Silva J.L."/>
            <person name="Dabul A.N.G."/>
            <person name="Dambros B.P."/>
            <person name="Faoro H."/>
            <person name="Favetti A."/>
            <person name="Friedermann G."/>
            <person name="Furlaneto M.C."/>
            <person name="Gasques L.S."/>
            <person name="Gimenes C.C.T."/>
            <person name="Gioppo N.M.R."/>
            <person name="Glienke-Blanco C."/>
            <person name="Godoy L.P."/>
            <person name="Guerra M.P."/>
            <person name="Karp S."/>
            <person name="Kava-Cordeiro V."/>
            <person name="Margarido V.P."/>
            <person name="Mathioni S.M."/>
            <person name="Menck-Soares M.A."/>
            <person name="Murace N.K."/>
            <person name="Nicolas M.F."/>
            <person name="Oliveira C.E.C."/>
            <person name="Pagnan N.A.B."/>
            <person name="Pamphile J.A."/>
            <person name="Patussi E.V."/>
            <person name="Pereira L.F.P."/>
            <person name="Pereira-Ferrari L."/>
            <person name="Pinto F.G.S."/>
            <person name="Precoma C."/>
            <person name="Prioli A.J."/>
            <person name="Prioli S.M.A.P."/>
            <person name="Raittz R.T."/>
            <person name="Ramos H.J.O."/>
            <person name="Ribeiro E.M.S.F."/>
            <person name="Rigo L.U."/>
            <person name="Rocha C.L.M.S.C."/>
            <person name="Rocha S.N."/>
            <person name="Santos K."/>
            <person name="Satori D."/>
            <person name="Silva A.G."/>
            <person name="Simao R.C.G."/>
            <person name="Soares M.A.M."/>
            <person name="Souza E.M."/>
            <person name="Steffens M.B.R."/>
            <person name="Steindel M."/>
            <person name="Tadra-Sfeir M.Z."/>
            <person name="Takahashi E.K."/>
            <person name="Torres R.A."/>
            <person name="Valle J.S."/>
            <person name="Vernal J.I."/>
            <person name="Vilas-Boas L.A."/>
            <person name="Watanabe M.A.E."/>
            <person name="Weiss V.A."/>
            <person name="Yates M.A."/>
            <person name="Souza E.M."/>
        </authorList>
    </citation>
    <scope>NUCLEOTIDE SEQUENCE [LARGE SCALE GENOMIC DNA]</scope>
    <source>
        <strain evidence="1 2">SmR1</strain>
    </source>
</reference>
<dbReference type="eggNOG" id="ENOG502Z7QA">
    <property type="taxonomic scope" value="Bacteria"/>
</dbReference>
<protein>
    <recommendedName>
        <fullName evidence="3">DUF3102 domain-containing protein</fullName>
    </recommendedName>
</protein>
<dbReference type="HOGENOM" id="CLU_945850_0_0_4"/>
<proteinExistence type="predicted"/>
<gene>
    <name evidence="1" type="ordered locus">Hsero_0225</name>
</gene>
<organism evidence="1 2">
    <name type="scientific">Herbaspirillum seropedicae (strain SmR1)</name>
    <dbReference type="NCBI Taxonomy" id="757424"/>
    <lineage>
        <taxon>Bacteria</taxon>
        <taxon>Pseudomonadati</taxon>
        <taxon>Pseudomonadota</taxon>
        <taxon>Betaproteobacteria</taxon>
        <taxon>Burkholderiales</taxon>
        <taxon>Oxalobacteraceae</taxon>
        <taxon>Herbaspirillum</taxon>
    </lineage>
</organism>
<evidence type="ECO:0008006" key="3">
    <source>
        <dbReference type="Google" id="ProtNLM"/>
    </source>
</evidence>
<dbReference type="STRING" id="757424.Hsero_0225"/>
<dbReference type="GeneID" id="29393589"/>
<dbReference type="RefSeq" id="WP_013232273.1">
    <property type="nucleotide sequence ID" value="NC_014323.1"/>
</dbReference>
<sequence length="294" mass="32289">MPRPPHPEASLIDPVDPAALASLSESANAMALMNQERNAAAQAIALQLGYEGSLAVGALEDEIRFYQRRTVESLLELGKRLLVLKELTPHGQFEQRVEMLGFSYRSAARFMQAAIKTSKSANLALLSSQVKSASAFLELVTHDDDTLDALVQMDEIDRMSATQLRQTLRDLHGDLQAKDKVLDDAHRKLTDLQVQMNKKVVAQTDWPDALSPLTDQIAAAGRKLAQAAGELENCRITLFSVAEGLPEAQRSQFETALAHVAEVYEQALARGERDLVRERATFEKTLGAYAPQPG</sequence>
<dbReference type="AlphaFoldDB" id="D8IV32"/>
<dbReference type="EMBL" id="CP002039">
    <property type="protein sequence ID" value="ADJ61751.1"/>
    <property type="molecule type" value="Genomic_DNA"/>
</dbReference>
<evidence type="ECO:0000313" key="1">
    <source>
        <dbReference type="EMBL" id="ADJ61751.1"/>
    </source>
</evidence>
<accession>D8IV32</accession>
<dbReference type="KEGG" id="hse:Hsero_0225"/>
<keyword evidence="2" id="KW-1185">Reference proteome</keyword>
<dbReference type="OrthoDB" id="8895840at2"/>